<sequence>MAKELMKGAPILIFIYLSLSTYLVVGQKLHATSIIEGIGSWIIWSIGLSLSGGGHYPLQSSPSHHAHPHVLPHCIHKPPLWSTFPPCCLAPISPASCSQDTLIPPEHMPKPSHSHLSHPS</sequence>
<feature type="region of interest" description="Disordered" evidence="1">
    <location>
        <begin position="101"/>
        <end position="120"/>
    </location>
</feature>
<dbReference type="Proteomes" id="UP001381693">
    <property type="component" value="Unassembled WGS sequence"/>
</dbReference>
<name>A0AAN8WWF1_HALRR</name>
<evidence type="ECO:0000256" key="1">
    <source>
        <dbReference type="SAM" id="MobiDB-lite"/>
    </source>
</evidence>
<feature type="compositionally biased region" description="Basic residues" evidence="1">
    <location>
        <begin position="110"/>
        <end position="120"/>
    </location>
</feature>
<accession>A0AAN8WWF1</accession>
<evidence type="ECO:0000313" key="3">
    <source>
        <dbReference type="Proteomes" id="UP001381693"/>
    </source>
</evidence>
<keyword evidence="3" id="KW-1185">Reference proteome</keyword>
<proteinExistence type="predicted"/>
<evidence type="ECO:0000313" key="2">
    <source>
        <dbReference type="EMBL" id="KAK7071651.1"/>
    </source>
</evidence>
<comment type="caution">
    <text evidence="2">The sequence shown here is derived from an EMBL/GenBank/DDBJ whole genome shotgun (WGS) entry which is preliminary data.</text>
</comment>
<dbReference type="EMBL" id="JAXCGZ010014104">
    <property type="protein sequence ID" value="KAK7071651.1"/>
    <property type="molecule type" value="Genomic_DNA"/>
</dbReference>
<dbReference type="AlphaFoldDB" id="A0AAN8WWF1"/>
<organism evidence="2 3">
    <name type="scientific">Halocaridina rubra</name>
    <name type="common">Hawaiian red shrimp</name>
    <dbReference type="NCBI Taxonomy" id="373956"/>
    <lineage>
        <taxon>Eukaryota</taxon>
        <taxon>Metazoa</taxon>
        <taxon>Ecdysozoa</taxon>
        <taxon>Arthropoda</taxon>
        <taxon>Crustacea</taxon>
        <taxon>Multicrustacea</taxon>
        <taxon>Malacostraca</taxon>
        <taxon>Eumalacostraca</taxon>
        <taxon>Eucarida</taxon>
        <taxon>Decapoda</taxon>
        <taxon>Pleocyemata</taxon>
        <taxon>Caridea</taxon>
        <taxon>Atyoidea</taxon>
        <taxon>Atyidae</taxon>
        <taxon>Halocaridina</taxon>
    </lineage>
</organism>
<gene>
    <name evidence="2" type="ORF">SK128_024765</name>
</gene>
<protein>
    <submittedName>
        <fullName evidence="2">Uncharacterized protein</fullName>
    </submittedName>
</protein>
<reference evidence="2 3" key="1">
    <citation type="submission" date="2023-11" db="EMBL/GenBank/DDBJ databases">
        <title>Halocaridina rubra genome assembly.</title>
        <authorList>
            <person name="Smith C."/>
        </authorList>
    </citation>
    <scope>NUCLEOTIDE SEQUENCE [LARGE SCALE GENOMIC DNA]</scope>
    <source>
        <strain evidence="2">EP-1</strain>
        <tissue evidence="2">Whole</tissue>
    </source>
</reference>